<evidence type="ECO:0000256" key="7">
    <source>
        <dbReference type="SAM" id="SignalP"/>
    </source>
</evidence>
<dbReference type="SUPFAM" id="SSF47459">
    <property type="entry name" value="HLH, helix-loop-helix DNA-binding domain"/>
    <property type="match status" value="1"/>
</dbReference>
<comment type="subcellular location">
    <subcellularLocation>
        <location evidence="1">Nucleus</location>
    </subcellularLocation>
</comment>
<keyword evidence="4" id="KW-0804">Transcription</keyword>
<evidence type="ECO:0000313" key="10">
    <source>
        <dbReference type="Proteomes" id="UP000006591"/>
    </source>
</evidence>
<dbReference type="GO" id="GO:0003700">
    <property type="term" value="F:DNA-binding transcription factor activity"/>
    <property type="evidence" value="ECO:0007669"/>
    <property type="project" value="TreeGrafter"/>
</dbReference>
<dbReference type="HOGENOM" id="CLU_045462_0_0_1"/>
<feature type="signal peptide" evidence="7">
    <location>
        <begin position="1"/>
        <end position="23"/>
    </location>
</feature>
<evidence type="ECO:0000259" key="8">
    <source>
        <dbReference type="PROSITE" id="PS50888"/>
    </source>
</evidence>
<dbReference type="Gene3D" id="4.10.280.10">
    <property type="entry name" value="Helix-loop-helix DNA-binding domain"/>
    <property type="match status" value="1"/>
</dbReference>
<evidence type="ECO:0000256" key="5">
    <source>
        <dbReference type="ARBA" id="ARBA00023242"/>
    </source>
</evidence>
<evidence type="ECO:0000256" key="4">
    <source>
        <dbReference type="ARBA" id="ARBA00023163"/>
    </source>
</evidence>
<keyword evidence="7" id="KW-0732">Signal</keyword>
<dbReference type="Proteomes" id="UP000006591">
    <property type="component" value="Chromosome 5"/>
</dbReference>
<sequence length="476" mass="51637">MAQQWRSLLFLLLLLLLVPFAAAAGQDAPFVVAQKKVALSRPGPGVERLAVTLNLYNQGSATAYDVSLNDDSWPQEAFQLISGTTSKIVEKLDPGATASHNFILETKVQGKFQGSPAIITYRVPTKAALQEAYSTPMFPLDILAERPPQQKFELRLVGKYGSLVSVVSFVEPLPVPGFPAGCSNLEEKAAAAMAAYEYESSSCSSLDPTSMPMVYSPIVLQPQECPLSFVFDNAAAAAGDNKWVPGIQGSCPCSLGSTQDMDASWGKSRKHKRSNVGLKGLEEKKARRVVLHQHDDDVKKKAKEAAGGEPPAGYIHVRARRGQATDSHSLAERVRREKISERMKMLQSLVPGCDKVTGKALMLDEIISYVQSLQNQVEFLSMKLASLSPLMYEFGPGIDMHPDVLRQLAKMPHEMVQCMGQMGSTGISLQGLGGGPTGFAQDGSSHMNMVVMQVGEQGQQQGSLHQVEMSSHCFFH</sequence>
<dbReference type="OMA" id="LAKMPHE"/>
<evidence type="ECO:0000256" key="1">
    <source>
        <dbReference type="ARBA" id="ARBA00004123"/>
    </source>
</evidence>
<dbReference type="EnsemblPlants" id="ONIVA05G00200.1">
    <property type="protein sequence ID" value="ONIVA05G00200.1"/>
    <property type="gene ID" value="ONIVA05G00200"/>
</dbReference>
<evidence type="ECO:0000313" key="9">
    <source>
        <dbReference type="EnsemblPlants" id="ONIVA05G00200.1"/>
    </source>
</evidence>
<dbReference type="PROSITE" id="PS50888">
    <property type="entry name" value="BHLH"/>
    <property type="match status" value="1"/>
</dbReference>
<dbReference type="GO" id="GO:0046983">
    <property type="term" value="F:protein dimerization activity"/>
    <property type="evidence" value="ECO:0007669"/>
    <property type="project" value="InterPro"/>
</dbReference>
<reference evidence="9" key="1">
    <citation type="submission" date="2015-04" db="UniProtKB">
        <authorList>
            <consortium name="EnsemblPlants"/>
        </authorList>
    </citation>
    <scope>IDENTIFICATION</scope>
    <source>
        <strain evidence="9">SL10</strain>
    </source>
</reference>
<dbReference type="FunFam" id="4.10.280.10:FF:000002">
    <property type="entry name" value="Basic helix-loop-helix transcription factor"/>
    <property type="match status" value="1"/>
</dbReference>
<accession>A0A0E0H8A2</accession>
<evidence type="ECO:0000256" key="3">
    <source>
        <dbReference type="ARBA" id="ARBA00023015"/>
    </source>
</evidence>
<dbReference type="InterPro" id="IPR036638">
    <property type="entry name" value="HLH_DNA-bd_sf"/>
</dbReference>
<feature type="compositionally biased region" description="Basic and acidic residues" evidence="6">
    <location>
        <begin position="292"/>
        <end position="306"/>
    </location>
</feature>
<feature type="region of interest" description="Disordered" evidence="6">
    <location>
        <begin position="292"/>
        <end position="312"/>
    </location>
</feature>
<dbReference type="PANTHER" id="PTHR12565">
    <property type="entry name" value="STEROL REGULATORY ELEMENT-BINDING PROTEIN"/>
    <property type="match status" value="1"/>
</dbReference>
<comment type="similarity">
    <text evidence="2">Belongs to the bHLH protein family.</text>
</comment>
<name>A0A0E0H8A2_ORYNI</name>
<dbReference type="CDD" id="cd18919">
    <property type="entry name" value="bHLH_AtBPE_like"/>
    <property type="match status" value="1"/>
</dbReference>
<reference evidence="9" key="2">
    <citation type="submission" date="2018-04" db="EMBL/GenBank/DDBJ databases">
        <title>OnivRS2 (Oryza nivara Reference Sequence Version 2).</title>
        <authorList>
            <person name="Zhang J."/>
            <person name="Kudrna D."/>
            <person name="Lee S."/>
            <person name="Talag J."/>
            <person name="Rajasekar S."/>
            <person name="Welchert J."/>
            <person name="Hsing Y.-I."/>
            <person name="Wing R.A."/>
        </authorList>
    </citation>
    <scope>NUCLEOTIDE SEQUENCE [LARGE SCALE GENOMIC DNA]</scope>
    <source>
        <strain evidence="9">SL10</strain>
    </source>
</reference>
<keyword evidence="5" id="KW-0539">Nucleus</keyword>
<dbReference type="Gramene" id="ONIVA05G00200.1">
    <property type="protein sequence ID" value="ONIVA05G00200.1"/>
    <property type="gene ID" value="ONIVA05G00200"/>
</dbReference>
<dbReference type="PANTHER" id="PTHR12565:SF431">
    <property type="entry name" value="TRANSCRIPTION FACTOR BHLH137"/>
    <property type="match status" value="1"/>
</dbReference>
<protein>
    <recommendedName>
        <fullName evidence="8">BHLH domain-containing protein</fullName>
    </recommendedName>
</protein>
<dbReference type="AlphaFoldDB" id="A0A0E0H8A2"/>
<dbReference type="GO" id="GO:0005634">
    <property type="term" value="C:nucleus"/>
    <property type="evidence" value="ECO:0007669"/>
    <property type="project" value="UniProtKB-SubCell"/>
</dbReference>
<keyword evidence="3" id="KW-0805">Transcription regulation</keyword>
<dbReference type="STRING" id="4536.A0A0E0H8A2"/>
<organism evidence="9">
    <name type="scientific">Oryza nivara</name>
    <name type="common">Indian wild rice</name>
    <name type="synonym">Oryza sativa f. spontanea</name>
    <dbReference type="NCBI Taxonomy" id="4536"/>
    <lineage>
        <taxon>Eukaryota</taxon>
        <taxon>Viridiplantae</taxon>
        <taxon>Streptophyta</taxon>
        <taxon>Embryophyta</taxon>
        <taxon>Tracheophyta</taxon>
        <taxon>Spermatophyta</taxon>
        <taxon>Magnoliopsida</taxon>
        <taxon>Liliopsida</taxon>
        <taxon>Poales</taxon>
        <taxon>Poaceae</taxon>
        <taxon>BOP clade</taxon>
        <taxon>Oryzoideae</taxon>
        <taxon>Oryzeae</taxon>
        <taxon>Oryzinae</taxon>
        <taxon>Oryza</taxon>
    </lineage>
</organism>
<feature type="chain" id="PRO_5002361440" description="BHLH domain-containing protein" evidence="7">
    <location>
        <begin position="24"/>
        <end position="476"/>
    </location>
</feature>
<dbReference type="Pfam" id="PF05753">
    <property type="entry name" value="TRAP_beta"/>
    <property type="match status" value="1"/>
</dbReference>
<dbReference type="InterPro" id="IPR024097">
    <property type="entry name" value="bHLH_ZIP_TF"/>
</dbReference>
<dbReference type="Pfam" id="PF00010">
    <property type="entry name" value="HLH"/>
    <property type="match status" value="1"/>
</dbReference>
<dbReference type="SMART" id="SM00353">
    <property type="entry name" value="HLH"/>
    <property type="match status" value="1"/>
</dbReference>
<dbReference type="InterPro" id="IPR011598">
    <property type="entry name" value="bHLH_dom"/>
</dbReference>
<feature type="domain" description="BHLH" evidence="8">
    <location>
        <begin position="323"/>
        <end position="373"/>
    </location>
</feature>
<proteinExistence type="inferred from homology"/>
<evidence type="ECO:0000256" key="2">
    <source>
        <dbReference type="ARBA" id="ARBA00005510"/>
    </source>
</evidence>
<dbReference type="eggNOG" id="KOG3317">
    <property type="taxonomic scope" value="Eukaryota"/>
</dbReference>
<keyword evidence="10" id="KW-1185">Reference proteome</keyword>
<evidence type="ECO:0000256" key="6">
    <source>
        <dbReference type="SAM" id="MobiDB-lite"/>
    </source>
</evidence>